<evidence type="ECO:0000256" key="13">
    <source>
        <dbReference type="ARBA" id="ARBA00030849"/>
    </source>
</evidence>
<evidence type="ECO:0000256" key="4">
    <source>
        <dbReference type="ARBA" id="ARBA00008766"/>
    </source>
</evidence>
<evidence type="ECO:0000259" key="18">
    <source>
        <dbReference type="Pfam" id="PF01321"/>
    </source>
</evidence>
<dbReference type="InterPro" id="IPR000994">
    <property type="entry name" value="Pept_M24"/>
</dbReference>
<evidence type="ECO:0000256" key="1">
    <source>
        <dbReference type="ARBA" id="ARBA00001424"/>
    </source>
</evidence>
<dbReference type="VEuPathDB" id="FungiDB:FOZG_09998"/>
<protein>
    <recommendedName>
        <fullName evidence="6">Probable Xaa-Pro aminopeptidase P</fullName>
        <ecNumber evidence="5">3.4.11.9</ecNumber>
    </recommendedName>
    <alternativeName>
        <fullName evidence="13">Aminoacylproline aminopeptidase</fullName>
    </alternativeName>
    <alternativeName>
        <fullName evidence="14">Prolidase</fullName>
    </alternativeName>
</protein>
<comment type="similarity">
    <text evidence="4 15">Belongs to the peptidase M24B family.</text>
</comment>
<name>A0A420MTV9_FUSOX</name>
<feature type="domain" description="Peptidase M24 C-terminal" evidence="19">
    <location>
        <begin position="675"/>
        <end position="737"/>
    </location>
</feature>
<dbReference type="InterPro" id="IPR036005">
    <property type="entry name" value="Creatinase/aminopeptidase-like"/>
</dbReference>
<evidence type="ECO:0000256" key="16">
    <source>
        <dbReference type="SAM" id="Phobius"/>
    </source>
</evidence>
<dbReference type="Pfam" id="PF16188">
    <property type="entry name" value="Peptidase_M24_C"/>
    <property type="match status" value="1"/>
</dbReference>
<dbReference type="Gene3D" id="3.90.230.10">
    <property type="entry name" value="Creatinase/methionine aminopeptidase superfamily"/>
    <property type="match status" value="1"/>
</dbReference>
<comment type="caution">
    <text evidence="20">The sequence shown here is derived from an EMBL/GenBank/DDBJ whole genome shotgun (WGS) entry which is preliminary data.</text>
</comment>
<dbReference type="GO" id="GO:0046872">
    <property type="term" value="F:metal ion binding"/>
    <property type="evidence" value="ECO:0007669"/>
    <property type="project" value="UniProtKB-KW"/>
</dbReference>
<dbReference type="AlphaFoldDB" id="A0A420MTV9"/>
<feature type="domain" description="Creatinase N-terminal" evidence="18">
    <location>
        <begin position="128"/>
        <end position="263"/>
    </location>
</feature>
<dbReference type="InterPro" id="IPR032416">
    <property type="entry name" value="Peptidase_M24_C"/>
</dbReference>
<organism evidence="20 21">
    <name type="scientific">Fusarium oxysporum</name>
    <name type="common">Fusarium vascular wilt</name>
    <dbReference type="NCBI Taxonomy" id="5507"/>
    <lineage>
        <taxon>Eukaryota</taxon>
        <taxon>Fungi</taxon>
        <taxon>Dikarya</taxon>
        <taxon>Ascomycota</taxon>
        <taxon>Pezizomycotina</taxon>
        <taxon>Sordariomycetes</taxon>
        <taxon>Hypocreomycetidae</taxon>
        <taxon>Hypocreales</taxon>
        <taxon>Nectriaceae</taxon>
        <taxon>Fusarium</taxon>
        <taxon>Fusarium oxysporum species complex</taxon>
    </lineage>
</organism>
<evidence type="ECO:0000313" key="21">
    <source>
        <dbReference type="Proteomes" id="UP000285084"/>
    </source>
</evidence>
<evidence type="ECO:0000313" key="20">
    <source>
        <dbReference type="EMBL" id="RKK71459.1"/>
    </source>
</evidence>
<dbReference type="InterPro" id="IPR050422">
    <property type="entry name" value="X-Pro_aminopeptidase_P"/>
</dbReference>
<evidence type="ECO:0000256" key="12">
    <source>
        <dbReference type="ARBA" id="ARBA00023211"/>
    </source>
</evidence>
<keyword evidence="16" id="KW-0812">Transmembrane</keyword>
<reference evidence="20 21" key="1">
    <citation type="journal article" date="2018" name="Sci. Rep.">
        <title>Characterisation of pathogen-specific regions and novel effector candidates in Fusarium oxysporum f. sp. cepae.</title>
        <authorList>
            <person name="Armitage A.D."/>
            <person name="Taylor A."/>
            <person name="Sobczyk M.K."/>
            <person name="Baxter L."/>
            <person name="Greenfield B.P."/>
            <person name="Bates H.J."/>
            <person name="Wilson F."/>
            <person name="Jackson A.C."/>
            <person name="Ott S."/>
            <person name="Harrison R.J."/>
            <person name="Clarkson J.P."/>
        </authorList>
    </citation>
    <scope>NUCLEOTIDE SEQUENCE [LARGE SCALE GENOMIC DNA]</scope>
    <source>
        <strain evidence="20 21">Fo_A13</strain>
    </source>
</reference>
<dbReference type="VEuPathDB" id="FungiDB:HZS61_002906"/>
<evidence type="ECO:0000256" key="2">
    <source>
        <dbReference type="ARBA" id="ARBA00001936"/>
    </source>
</evidence>
<evidence type="ECO:0000256" key="11">
    <source>
        <dbReference type="ARBA" id="ARBA00023049"/>
    </source>
</evidence>
<dbReference type="CDD" id="cd01085">
    <property type="entry name" value="APP"/>
    <property type="match status" value="1"/>
</dbReference>
<sequence length="738" mass="81444">MEEGTKAGTYLVDTNGHFPALVTRNSSTFDFRARFSATEDNFISVVFFFLFVGNCVCGISSLCNINSTCTIKTLSPELPVRSIAYLQALSTATSLLRSAPRRLAAASRLSSRRWISSETMTKLDTTSRLTRLRGLMKERNVHIYIVPSEDSHSSEYIADCDARRAYISGFTGSAGCAVVTLDSAALATDGRYFNQATSQLDSNWTLLKQGLQDVPTWQDWSAEQSSGGKNVGVDPTLISGSTAKNLAEKIRKNGGAELVPVDGNLVDLVWGDERPSRPSEQVIIQPDELAGESVLNKLTKVRQELEKKHSPGFLVSMLDEIAWLFNLRGNDIPYNPVFFAYATVTPDAAKLYIDEAKLDDKCRSHLTSNKVDIKPYEAIFDDAQALHAAHAEKSKSGDKVPTGNFLISNKGSWALKRALGGDSSVDEIRSLIGDAKAIKTEAELKGMRDCHVRDGAALIQYFAWLEDQLVNKKATLDEVQAADKLEEHRKEKKDFVGLSFPTISSTGANAAIIHYGPERGNCATIDPEAIYLCDSGAQYRDGTTDTTRTLHFGKPTDAEREAYTLVLKGHISLDQAIFPKGTTGFALDSLARQHLWKNGLDYRHGTGHGVGSFLNVHEGPIGIGTRVQYAEVALAPGNVLSNEPGYYEDGKYGIRIENMVLVKEVKAKHSFGDKPFLGFEYVTLVPYCRNLIDTTLLTSEEKEWLNTYNAKVLEKTQEYFEGDNVTLAWLKRETQHIE</sequence>
<evidence type="ECO:0000256" key="5">
    <source>
        <dbReference type="ARBA" id="ARBA00012574"/>
    </source>
</evidence>
<gene>
    <name evidence="20" type="ORF">BFJ69_g10929</name>
</gene>
<evidence type="ECO:0000256" key="15">
    <source>
        <dbReference type="RuleBase" id="RU000590"/>
    </source>
</evidence>
<dbReference type="VEuPathDB" id="FungiDB:FOMG_07290"/>
<keyword evidence="16" id="KW-1133">Transmembrane helix</keyword>
<keyword evidence="16" id="KW-0472">Membrane</keyword>
<feature type="domain" description="Peptidase M24" evidence="17">
    <location>
        <begin position="446"/>
        <end position="664"/>
    </location>
</feature>
<dbReference type="SUPFAM" id="SSF53092">
    <property type="entry name" value="Creatinase/prolidase N-terminal domain"/>
    <property type="match status" value="1"/>
</dbReference>
<dbReference type="VEuPathDB" id="FungiDB:FOC1_g10010066"/>
<comment type="cofactor">
    <cofactor evidence="2">
        <name>Mn(2+)</name>
        <dbReference type="ChEBI" id="CHEBI:29035"/>
    </cofactor>
</comment>
<evidence type="ECO:0000259" key="19">
    <source>
        <dbReference type="Pfam" id="PF16188"/>
    </source>
</evidence>
<evidence type="ECO:0000259" key="17">
    <source>
        <dbReference type="Pfam" id="PF00557"/>
    </source>
</evidence>
<dbReference type="GO" id="GO:0006508">
    <property type="term" value="P:proteolysis"/>
    <property type="evidence" value="ECO:0007669"/>
    <property type="project" value="UniProtKB-KW"/>
</dbReference>
<evidence type="ECO:0000256" key="3">
    <source>
        <dbReference type="ARBA" id="ARBA00002443"/>
    </source>
</evidence>
<dbReference type="EMBL" id="MRCX01000114">
    <property type="protein sequence ID" value="RKK71459.1"/>
    <property type="molecule type" value="Genomic_DNA"/>
</dbReference>
<dbReference type="Gene3D" id="3.40.350.10">
    <property type="entry name" value="Creatinase/prolidase N-terminal domain"/>
    <property type="match status" value="2"/>
</dbReference>
<dbReference type="Pfam" id="PF01321">
    <property type="entry name" value="Creatinase_N"/>
    <property type="match status" value="1"/>
</dbReference>
<dbReference type="GO" id="GO:0070006">
    <property type="term" value="F:metalloaminopeptidase activity"/>
    <property type="evidence" value="ECO:0007669"/>
    <property type="project" value="InterPro"/>
</dbReference>
<proteinExistence type="inferred from homology"/>
<dbReference type="GO" id="GO:0005737">
    <property type="term" value="C:cytoplasm"/>
    <property type="evidence" value="ECO:0007669"/>
    <property type="project" value="UniProtKB-ARBA"/>
</dbReference>
<feature type="transmembrane region" description="Helical" evidence="16">
    <location>
        <begin position="42"/>
        <end position="62"/>
    </location>
</feature>
<dbReference type="InterPro" id="IPR029149">
    <property type="entry name" value="Creatin/AminoP/Spt16_N"/>
</dbReference>
<dbReference type="VEuPathDB" id="FungiDB:FOIG_08842"/>
<evidence type="ECO:0000256" key="9">
    <source>
        <dbReference type="ARBA" id="ARBA00022723"/>
    </source>
</evidence>
<dbReference type="Proteomes" id="UP000285084">
    <property type="component" value="Unassembled WGS sequence"/>
</dbReference>
<dbReference type="FunFam" id="3.40.350.10:FF:000010">
    <property type="entry name" value="Probable Xaa-Pro aminopeptidase P"/>
    <property type="match status" value="1"/>
</dbReference>
<keyword evidence="7 20" id="KW-0031">Aminopeptidase</keyword>
<evidence type="ECO:0000256" key="14">
    <source>
        <dbReference type="ARBA" id="ARBA00032413"/>
    </source>
</evidence>
<dbReference type="Pfam" id="PF16189">
    <property type="entry name" value="Creatinase_N_2"/>
    <property type="match status" value="1"/>
</dbReference>
<keyword evidence="11" id="KW-0482">Metalloprotease</keyword>
<dbReference type="VEuPathDB" id="FungiDB:FOC4_g10009179"/>
<keyword evidence="8" id="KW-0645">Protease</keyword>
<evidence type="ECO:0000256" key="6">
    <source>
        <dbReference type="ARBA" id="ARBA00020658"/>
    </source>
</evidence>
<dbReference type="SUPFAM" id="SSF55920">
    <property type="entry name" value="Creatinase/aminopeptidase"/>
    <property type="match status" value="1"/>
</dbReference>
<dbReference type="EC" id="3.4.11.9" evidence="5"/>
<dbReference type="FunFam" id="3.90.230.10:FF:000007">
    <property type="entry name" value="Xaa-Pro aminopeptidase P"/>
    <property type="match status" value="1"/>
</dbReference>
<dbReference type="VEuPathDB" id="FungiDB:FOXG_10516"/>
<dbReference type="PANTHER" id="PTHR43763">
    <property type="entry name" value="XAA-PRO AMINOPEPTIDASE 1"/>
    <property type="match status" value="1"/>
</dbReference>
<dbReference type="Pfam" id="PF00557">
    <property type="entry name" value="Peptidase_M24"/>
    <property type="match status" value="1"/>
</dbReference>
<dbReference type="InterPro" id="IPR001131">
    <property type="entry name" value="Peptidase_M24B_aminopep-P_CS"/>
</dbReference>
<keyword evidence="10" id="KW-0378">Hydrolase</keyword>
<accession>A0A420MTV9</accession>
<dbReference type="PROSITE" id="PS00491">
    <property type="entry name" value="PROLINE_PEPTIDASE"/>
    <property type="match status" value="1"/>
</dbReference>
<dbReference type="InterPro" id="IPR033740">
    <property type="entry name" value="Pept_M24B"/>
</dbReference>
<dbReference type="InterPro" id="IPR000587">
    <property type="entry name" value="Creatinase_N"/>
</dbReference>
<evidence type="ECO:0000256" key="10">
    <source>
        <dbReference type="ARBA" id="ARBA00022801"/>
    </source>
</evidence>
<keyword evidence="9 15" id="KW-0479">Metal-binding</keyword>
<dbReference type="PANTHER" id="PTHR43763:SF6">
    <property type="entry name" value="XAA-PRO AMINOPEPTIDASE 1"/>
    <property type="match status" value="1"/>
</dbReference>
<comment type="function">
    <text evidence="3">Catalyzes the removal of a penultimate prolyl residue from the N-termini of peptides.</text>
</comment>
<keyword evidence="12" id="KW-0464">Manganese</keyword>
<comment type="catalytic activity">
    <reaction evidence="1">
        <text>Release of any N-terminal amino acid, including proline, that is linked to proline, even from a dipeptide or tripeptide.</text>
        <dbReference type="EC" id="3.4.11.9"/>
    </reaction>
</comment>
<evidence type="ECO:0000256" key="8">
    <source>
        <dbReference type="ARBA" id="ARBA00022670"/>
    </source>
</evidence>
<evidence type="ECO:0000256" key="7">
    <source>
        <dbReference type="ARBA" id="ARBA00022438"/>
    </source>
</evidence>
<dbReference type="FunFam" id="3.40.350.10:FF:000003">
    <property type="entry name" value="Xaa-pro aminopeptidase P"/>
    <property type="match status" value="1"/>
</dbReference>